<feature type="transmembrane region" description="Helical" evidence="2">
    <location>
        <begin position="258"/>
        <end position="275"/>
    </location>
</feature>
<gene>
    <name evidence="3" type="ORF">SAMN05216323_100667</name>
</gene>
<feature type="transmembrane region" description="Helical" evidence="2">
    <location>
        <begin position="232"/>
        <end position="251"/>
    </location>
</feature>
<accession>A0A1G6H3F7</accession>
<dbReference type="PANTHER" id="PTHR38434:SF1">
    <property type="entry name" value="BLL2549 PROTEIN"/>
    <property type="match status" value="1"/>
</dbReference>
<feature type="transmembrane region" description="Helical" evidence="2">
    <location>
        <begin position="553"/>
        <end position="570"/>
    </location>
</feature>
<evidence type="ECO:0000256" key="1">
    <source>
        <dbReference type="SAM" id="Coils"/>
    </source>
</evidence>
<feature type="transmembrane region" description="Helical" evidence="2">
    <location>
        <begin position="348"/>
        <end position="367"/>
    </location>
</feature>
<keyword evidence="2" id="KW-1133">Transmembrane helix</keyword>
<feature type="coiled-coil region" evidence="1">
    <location>
        <begin position="1"/>
        <end position="35"/>
    </location>
</feature>
<feature type="transmembrane region" description="Helical" evidence="2">
    <location>
        <begin position="133"/>
        <end position="149"/>
    </location>
</feature>
<feature type="transmembrane region" description="Helical" evidence="2">
    <location>
        <begin position="492"/>
        <end position="513"/>
    </location>
</feature>
<keyword evidence="2" id="KW-0472">Membrane</keyword>
<feature type="transmembrane region" description="Helical" evidence="2">
    <location>
        <begin position="209"/>
        <end position="226"/>
    </location>
</feature>
<evidence type="ECO:0000313" key="3">
    <source>
        <dbReference type="EMBL" id="SDB88809.1"/>
    </source>
</evidence>
<name>A0A1G6H3F7_9BACT</name>
<feature type="transmembrane region" description="Helical" evidence="2">
    <location>
        <begin position="398"/>
        <end position="414"/>
    </location>
</feature>
<feature type="transmembrane region" description="Helical" evidence="2">
    <location>
        <begin position="745"/>
        <end position="762"/>
    </location>
</feature>
<feature type="transmembrane region" description="Helical" evidence="2">
    <location>
        <begin position="374"/>
        <end position="392"/>
    </location>
</feature>
<keyword evidence="4" id="KW-1185">Reference proteome</keyword>
<dbReference type="InterPro" id="IPR019286">
    <property type="entry name" value="DUF2339_TM"/>
</dbReference>
<reference evidence="3 4" key="1">
    <citation type="submission" date="2016-09" db="EMBL/GenBank/DDBJ databases">
        <authorList>
            <person name="Capua I."/>
            <person name="De Benedictis P."/>
            <person name="Joannis T."/>
            <person name="Lombin L.H."/>
            <person name="Cattoli G."/>
        </authorList>
    </citation>
    <scope>NUCLEOTIDE SEQUENCE [LARGE SCALE GENOMIC DNA]</scope>
    <source>
        <strain evidence="3 4">A7P-90m</strain>
    </source>
</reference>
<evidence type="ECO:0000256" key="2">
    <source>
        <dbReference type="SAM" id="Phobius"/>
    </source>
</evidence>
<protein>
    <submittedName>
        <fullName evidence="3">Predicted membrane protein</fullName>
    </submittedName>
</protein>
<proteinExistence type="predicted"/>
<dbReference type="STRING" id="1640674.SAMN05216323_100667"/>
<dbReference type="Proteomes" id="UP000199452">
    <property type="component" value="Unassembled WGS sequence"/>
</dbReference>
<dbReference type="OrthoDB" id="666059at2"/>
<keyword evidence="1" id="KW-0175">Coiled coil</keyword>
<dbReference type="EMBL" id="FMYP01000006">
    <property type="protein sequence ID" value="SDB88809.1"/>
    <property type="molecule type" value="Genomic_DNA"/>
</dbReference>
<feature type="transmembrane region" description="Helical" evidence="2">
    <location>
        <begin position="421"/>
        <end position="438"/>
    </location>
</feature>
<keyword evidence="2" id="KW-0812">Transmembrane</keyword>
<feature type="transmembrane region" description="Helical" evidence="2">
    <location>
        <begin position="692"/>
        <end position="709"/>
    </location>
</feature>
<feature type="transmembrane region" description="Helical" evidence="2">
    <location>
        <begin position="281"/>
        <end position="302"/>
    </location>
</feature>
<sequence length="777" mass="88217">MNERENKIDQLTAKLEELSKRQGLFQRDIDALKEELDMLRYAEPSFKPQAEQPLVAKAPEVLISAEPPKVVVARTITPPVTESAKAKKVFNLEKFIGENLINKIGIAVLVIGVAIGAKYAIEHQLISPLTRIILGYLMGLGLLGVAIRLKKNYESFSAVILSGAMAILYFITFAAYSIYHLLPQELTFAIMVMLTTFTVFAALKYSMQVIAHIGLVGAYAVPFLLSKGEGKVAILFSYMAIINAGILVIGFRKYWKALYYSSFAITWLIYMSWIATKYDMAQHFGLALTFLAIFFAIFYTTFLAYKLKRLEKFVITDVGLLLLNSFLFFGFGYGILVDHPLGGQLLGIFTVINALIHFGVCTVIYRLKLADRNMFYLMAGLVLTFITIAIPVQLNGSWVTLVWAGEAALLFWIGRTKNVTAYEWMSYPLIILAFISILQDWQGAYGQYMSTIDYTPVFNINVLTAMLFVAAMGFIIRINHTYQGTQEPNGKGGSVFIAIATPAIMLIVLYSIFSLEISEYWNRLYASSAIELKEAGLDYAETYYNNDLGYFRTIWQIIYSFAFFSILALVNIRWFKRKSLGYVSLVLFGYALLLFLFYGLYILSELRDSYIHKELGLYFKHGGFNVGIRYIALALLGVLYFSIFKLLKEVLQNKALRVTYDIVLFTSIWWIASSELINLMDLFYFENPYRLALSIMWGIMALLFIIWGISKKRKHIRILAIAVAGITLIKLFAYDMSHFDTIAKTLAFVSLGILLLVISFLYNKYKHFIFDDNDTNP</sequence>
<feature type="transmembrane region" description="Helical" evidence="2">
    <location>
        <begin position="655"/>
        <end position="672"/>
    </location>
</feature>
<evidence type="ECO:0000313" key="4">
    <source>
        <dbReference type="Proteomes" id="UP000199452"/>
    </source>
</evidence>
<feature type="transmembrane region" description="Helical" evidence="2">
    <location>
        <begin position="100"/>
        <end position="121"/>
    </location>
</feature>
<dbReference type="Pfam" id="PF10101">
    <property type="entry name" value="DUF2339"/>
    <property type="match status" value="1"/>
</dbReference>
<feature type="transmembrane region" description="Helical" evidence="2">
    <location>
        <begin position="314"/>
        <end position="336"/>
    </location>
</feature>
<dbReference type="PANTHER" id="PTHR38434">
    <property type="entry name" value="BLL2549 PROTEIN"/>
    <property type="match status" value="1"/>
</dbReference>
<feature type="transmembrane region" description="Helical" evidence="2">
    <location>
        <begin position="716"/>
        <end position="733"/>
    </location>
</feature>
<dbReference type="RefSeq" id="WP_092435565.1">
    <property type="nucleotide sequence ID" value="NZ_FMYP01000006.1"/>
</dbReference>
<organism evidence="3 4">
    <name type="scientific">Williamwhitmania taraxaci</name>
    <dbReference type="NCBI Taxonomy" id="1640674"/>
    <lineage>
        <taxon>Bacteria</taxon>
        <taxon>Pseudomonadati</taxon>
        <taxon>Bacteroidota</taxon>
        <taxon>Bacteroidia</taxon>
        <taxon>Bacteroidales</taxon>
        <taxon>Williamwhitmaniaceae</taxon>
        <taxon>Williamwhitmania</taxon>
    </lineage>
</organism>
<feature type="transmembrane region" description="Helical" evidence="2">
    <location>
        <begin position="156"/>
        <end position="179"/>
    </location>
</feature>
<feature type="transmembrane region" description="Helical" evidence="2">
    <location>
        <begin position="458"/>
        <end position="480"/>
    </location>
</feature>
<feature type="transmembrane region" description="Helical" evidence="2">
    <location>
        <begin position="582"/>
        <end position="603"/>
    </location>
</feature>
<dbReference type="AlphaFoldDB" id="A0A1G6H3F7"/>
<feature type="transmembrane region" description="Helical" evidence="2">
    <location>
        <begin position="185"/>
        <end position="202"/>
    </location>
</feature>
<feature type="transmembrane region" description="Helical" evidence="2">
    <location>
        <begin position="623"/>
        <end position="643"/>
    </location>
</feature>